<organism evidence="2">
    <name type="scientific">Ignisphaera aggregans</name>
    <dbReference type="NCBI Taxonomy" id="334771"/>
    <lineage>
        <taxon>Archaea</taxon>
        <taxon>Thermoproteota</taxon>
        <taxon>Thermoprotei</taxon>
        <taxon>Desulfurococcales</taxon>
        <taxon>Desulfurococcaceae</taxon>
        <taxon>Ignisphaera</taxon>
    </lineage>
</organism>
<keyword evidence="1" id="KW-0812">Transmembrane</keyword>
<keyword evidence="1" id="KW-1133">Transmembrane helix</keyword>
<name>A0A7J2U5D3_9CREN</name>
<proteinExistence type="predicted"/>
<evidence type="ECO:0000256" key="1">
    <source>
        <dbReference type="SAM" id="Phobius"/>
    </source>
</evidence>
<reference evidence="2" key="1">
    <citation type="journal article" date="2020" name="mSystems">
        <title>Genome- and Community-Level Interaction Insights into Carbon Utilization and Element Cycling Functions of Hydrothermarchaeota in Hydrothermal Sediment.</title>
        <authorList>
            <person name="Zhou Z."/>
            <person name="Liu Y."/>
            <person name="Xu W."/>
            <person name="Pan J."/>
            <person name="Luo Z.H."/>
            <person name="Li M."/>
        </authorList>
    </citation>
    <scope>NUCLEOTIDE SEQUENCE [LARGE SCALE GENOMIC DNA]</scope>
    <source>
        <strain evidence="2">SpSt-125</strain>
    </source>
</reference>
<comment type="caution">
    <text evidence="2">The sequence shown here is derived from an EMBL/GenBank/DDBJ whole genome shotgun (WGS) entry which is preliminary data.</text>
</comment>
<accession>A0A7J2U5D3</accession>
<feature type="transmembrane region" description="Helical" evidence="1">
    <location>
        <begin position="286"/>
        <end position="306"/>
    </location>
</feature>
<dbReference type="AlphaFoldDB" id="A0A7J2U5D3"/>
<gene>
    <name evidence="2" type="ORF">ENO26_08565</name>
</gene>
<sequence>MFRALLITLTISVLILLGVLVYGAMKPIVISSGDLGQSISMQNPGPLAIALVNNKVCFLYIYDVSFSSMPGGLQQPYQSLSDLYYQEIRDRRLTFNIYGSAVGNLTNSSVAIRILEVNTVAALELQRIIKEELDRSNLSKYHPIVTDEGFTRIVGYAEQKSLHIYNKCNVIELPWSRMVVKISFPNGTTRNFIFIEPLFICNATSIPQQGNTHVVELCFDKDLKITPIISGNLTSIGEVVEKAINASHFNDYSTLKTVDLYLRNPIMNIILRYSYLLMLKPRLEHILRALAFLTIFTGFTVIHYRFRPYEYTFIARFARRLRQRIYRR</sequence>
<evidence type="ECO:0000313" key="2">
    <source>
        <dbReference type="EMBL" id="HEM67595.1"/>
    </source>
</evidence>
<dbReference type="EMBL" id="DSEU01000059">
    <property type="protein sequence ID" value="HEM67595.1"/>
    <property type="molecule type" value="Genomic_DNA"/>
</dbReference>
<protein>
    <submittedName>
        <fullName evidence="2">Uncharacterized protein</fullName>
    </submittedName>
</protein>
<keyword evidence="1" id="KW-0472">Membrane</keyword>